<organism evidence="2 3">
    <name type="scientific">Lithospermum erythrorhizon</name>
    <name type="common">Purple gromwell</name>
    <name type="synonym">Lithospermum officinale var. erythrorhizon</name>
    <dbReference type="NCBI Taxonomy" id="34254"/>
    <lineage>
        <taxon>Eukaryota</taxon>
        <taxon>Viridiplantae</taxon>
        <taxon>Streptophyta</taxon>
        <taxon>Embryophyta</taxon>
        <taxon>Tracheophyta</taxon>
        <taxon>Spermatophyta</taxon>
        <taxon>Magnoliopsida</taxon>
        <taxon>eudicotyledons</taxon>
        <taxon>Gunneridae</taxon>
        <taxon>Pentapetalae</taxon>
        <taxon>asterids</taxon>
        <taxon>lamiids</taxon>
        <taxon>Boraginales</taxon>
        <taxon>Boraginaceae</taxon>
        <taxon>Boraginoideae</taxon>
        <taxon>Lithospermeae</taxon>
        <taxon>Lithospermum</taxon>
    </lineage>
</organism>
<keyword evidence="3" id="KW-1185">Reference proteome</keyword>
<protein>
    <submittedName>
        <fullName evidence="2">Uncharacterized protein</fullName>
    </submittedName>
</protein>
<evidence type="ECO:0000313" key="3">
    <source>
        <dbReference type="Proteomes" id="UP001454036"/>
    </source>
</evidence>
<proteinExistence type="predicted"/>
<feature type="compositionally biased region" description="Low complexity" evidence="1">
    <location>
        <begin position="43"/>
        <end position="61"/>
    </location>
</feature>
<feature type="region of interest" description="Disordered" evidence="1">
    <location>
        <begin position="43"/>
        <end position="66"/>
    </location>
</feature>
<accession>A0AAV3RKH6</accession>
<evidence type="ECO:0000256" key="1">
    <source>
        <dbReference type="SAM" id="MobiDB-lite"/>
    </source>
</evidence>
<evidence type="ECO:0000313" key="2">
    <source>
        <dbReference type="EMBL" id="GAA0175701.1"/>
    </source>
</evidence>
<comment type="caution">
    <text evidence="2">The sequence shown here is derived from an EMBL/GenBank/DDBJ whole genome shotgun (WGS) entry which is preliminary data.</text>
</comment>
<sequence>MVVRTLTTQFFFVTSQPIPGASHNPTNLLQVPHIAGASTKPITTQTINSNPNIPNSNSTNSHAPPYIANTTHNMNPTSKASLAAAITHLKYPTSPQKHHAPPPSQNPNSNALKAADLPNSNSPTSFQISHEPPYSTNTTHNMNPTRKASPAADITYLNYSTSTQKHHAPLPNIAGDSISGPMLCQAPPQQTTTPSTSLIYPHNAPSSTSPITDKPYATDTSGDYLENQVQAPATLPTEPYTSLTKNSNDTKSEIPNNAPKLS</sequence>
<name>A0AAV3RKH6_LITER</name>
<dbReference type="EMBL" id="BAABME010009726">
    <property type="protein sequence ID" value="GAA0175701.1"/>
    <property type="molecule type" value="Genomic_DNA"/>
</dbReference>
<reference evidence="2 3" key="1">
    <citation type="submission" date="2024-01" db="EMBL/GenBank/DDBJ databases">
        <title>The complete chloroplast genome sequence of Lithospermum erythrorhizon: insights into the phylogenetic relationship among Boraginaceae species and the maternal lineages of purple gromwells.</title>
        <authorList>
            <person name="Okada T."/>
            <person name="Watanabe K."/>
        </authorList>
    </citation>
    <scope>NUCLEOTIDE SEQUENCE [LARGE SCALE GENOMIC DNA]</scope>
</reference>
<feature type="region of interest" description="Disordered" evidence="1">
    <location>
        <begin position="204"/>
        <end position="262"/>
    </location>
</feature>
<gene>
    <name evidence="2" type="ORF">LIER_28824</name>
</gene>
<feature type="compositionally biased region" description="Polar residues" evidence="1">
    <location>
        <begin position="118"/>
        <end position="145"/>
    </location>
</feature>
<feature type="region of interest" description="Disordered" evidence="1">
    <location>
        <begin position="92"/>
        <end position="145"/>
    </location>
</feature>
<feature type="compositionally biased region" description="Polar residues" evidence="1">
    <location>
        <begin position="239"/>
        <end position="255"/>
    </location>
</feature>
<dbReference type="AlphaFoldDB" id="A0AAV3RKH6"/>
<dbReference type="Proteomes" id="UP001454036">
    <property type="component" value="Unassembled WGS sequence"/>
</dbReference>